<dbReference type="InterPro" id="IPR050490">
    <property type="entry name" value="Bact_solute-bd_prot1"/>
</dbReference>
<dbReference type="SUPFAM" id="SSF53850">
    <property type="entry name" value="Periplasmic binding protein-like II"/>
    <property type="match status" value="1"/>
</dbReference>
<reference evidence="6 7" key="1">
    <citation type="submission" date="2019-07" db="EMBL/GenBank/DDBJ databases">
        <title>Complete Genome Sequence of Leptotrichia goodfellowii Strain JCM 16774.</title>
        <authorList>
            <person name="Watanabe S."/>
            <person name="Cui L."/>
        </authorList>
    </citation>
    <scope>NUCLEOTIDE SEQUENCE [LARGE SCALE GENOMIC DNA]</scope>
    <source>
        <strain evidence="6 7">JCM16774</strain>
    </source>
</reference>
<dbReference type="PROSITE" id="PS51257">
    <property type="entry name" value="PROKAR_LIPOPROTEIN"/>
    <property type="match status" value="1"/>
</dbReference>
<evidence type="ECO:0000313" key="6">
    <source>
        <dbReference type="EMBL" id="BBM36569.1"/>
    </source>
</evidence>
<accession>A0A510JB58</accession>
<name>A0A510JB58_9FUSO</name>
<dbReference type="NCBIfam" id="TIGR03850">
    <property type="entry name" value="bind_CPR_0540"/>
    <property type="match status" value="1"/>
</dbReference>
<evidence type="ECO:0000256" key="1">
    <source>
        <dbReference type="ARBA" id="ARBA00004196"/>
    </source>
</evidence>
<dbReference type="Pfam" id="PF13416">
    <property type="entry name" value="SBP_bac_8"/>
    <property type="match status" value="1"/>
</dbReference>
<evidence type="ECO:0000256" key="2">
    <source>
        <dbReference type="ARBA" id="ARBA00008520"/>
    </source>
</evidence>
<dbReference type="RefSeq" id="WP_026737829.1">
    <property type="nucleotide sequence ID" value="NZ_AP019822.1"/>
</dbReference>
<dbReference type="PANTHER" id="PTHR43649">
    <property type="entry name" value="ARABINOSE-BINDING PROTEIN-RELATED"/>
    <property type="match status" value="1"/>
</dbReference>
<comment type="similarity">
    <text evidence="2">Belongs to the bacterial solute-binding protein 1 family.</text>
</comment>
<organism evidence="6 7">
    <name type="scientific">Pseudoleptotrichia goodfellowii</name>
    <dbReference type="NCBI Taxonomy" id="157692"/>
    <lineage>
        <taxon>Bacteria</taxon>
        <taxon>Fusobacteriati</taxon>
        <taxon>Fusobacteriota</taxon>
        <taxon>Fusobacteriia</taxon>
        <taxon>Fusobacteriales</taxon>
        <taxon>Leptotrichiaceae</taxon>
        <taxon>Pseudoleptotrichia</taxon>
    </lineage>
</organism>
<keyword evidence="4 5" id="KW-0732">Signal</keyword>
<dbReference type="Proteomes" id="UP000321606">
    <property type="component" value="Chromosome"/>
</dbReference>
<feature type="signal peptide" evidence="5">
    <location>
        <begin position="1"/>
        <end position="18"/>
    </location>
</feature>
<protein>
    <submittedName>
        <fullName evidence="6">Extracellular solute-binding protein</fullName>
    </submittedName>
</protein>
<keyword evidence="3" id="KW-0813">Transport</keyword>
<dbReference type="KEGG" id="lgo:JCM16774_1513"/>
<sequence length="443" mass="50072">MKVKLCLLSLLSILLLMACGEKKENENKENSGSKETVLKIATLESGYGDKMWPEIIEEYKKVNPNVKIELTQSKDIESSLPGQFQAENYPDVIMLGIGRKAGITENFVKEKELADLTPILEMKVPGEEKAVKDKLVEGFTGNTITNPYSDGKVYLMPMFYSPTGLFYNKTLFEKNGWQVPKTWDEMFALGDKAKEKKIALLTYPTTGYLDSFLPPILAGRGGEQFFNDVMNYKQGIWTSPEMNDIFKTLGKLAKYVEPTTVANATDEGFKKNQQLVLDDKAVFMPNGSWIVGEMAATTPKDFKWGMTAYPSFTKDGAQYAWSFFEQIWVPKAAKNIEEAQKFIAFLYSDKAAEIFVKYNAVQPINSYPYDKLSEENKVFYDVYKNGAKALVGGYATTKPVEGIDFRGTLYDSFNSVVNGTKTPEEWQKEVNEMMEKLRNNLIN</sequence>
<gene>
    <name evidence="6" type="ORF">JCM16774_1513</name>
</gene>
<dbReference type="GO" id="GO:0030313">
    <property type="term" value="C:cell envelope"/>
    <property type="evidence" value="ECO:0007669"/>
    <property type="project" value="UniProtKB-SubCell"/>
</dbReference>
<evidence type="ECO:0000256" key="3">
    <source>
        <dbReference type="ARBA" id="ARBA00022448"/>
    </source>
</evidence>
<comment type="subcellular location">
    <subcellularLocation>
        <location evidence="1">Cell envelope</location>
    </subcellularLocation>
</comment>
<feature type="chain" id="PRO_5021894470" evidence="5">
    <location>
        <begin position="19"/>
        <end position="443"/>
    </location>
</feature>
<dbReference type="Gene3D" id="3.40.190.10">
    <property type="entry name" value="Periplasmic binding protein-like II"/>
    <property type="match status" value="1"/>
</dbReference>
<dbReference type="OrthoDB" id="94797at2"/>
<dbReference type="InterPro" id="IPR022387">
    <property type="entry name" value="Bind_CPR0540"/>
</dbReference>
<dbReference type="PANTHER" id="PTHR43649:SF31">
    <property type="entry name" value="SN-GLYCEROL-3-PHOSPHATE-BINDING PERIPLASMIC PROTEIN UGPB"/>
    <property type="match status" value="1"/>
</dbReference>
<dbReference type="AlphaFoldDB" id="A0A510JB58"/>
<dbReference type="InterPro" id="IPR006059">
    <property type="entry name" value="SBP"/>
</dbReference>
<proteinExistence type="inferred from homology"/>
<evidence type="ECO:0000256" key="4">
    <source>
        <dbReference type="ARBA" id="ARBA00022729"/>
    </source>
</evidence>
<dbReference type="EMBL" id="AP019822">
    <property type="protein sequence ID" value="BBM36569.1"/>
    <property type="molecule type" value="Genomic_DNA"/>
</dbReference>
<dbReference type="STRING" id="714315.GCA_000516535_01522"/>
<evidence type="ECO:0000256" key="5">
    <source>
        <dbReference type="SAM" id="SignalP"/>
    </source>
</evidence>
<evidence type="ECO:0000313" key="7">
    <source>
        <dbReference type="Proteomes" id="UP000321606"/>
    </source>
</evidence>